<evidence type="ECO:0000256" key="8">
    <source>
        <dbReference type="ARBA" id="ARBA00022695"/>
    </source>
</evidence>
<evidence type="ECO:0000256" key="2">
    <source>
        <dbReference type="ARBA" id="ARBA00007663"/>
    </source>
</evidence>
<dbReference type="SUPFAM" id="SSF55821">
    <property type="entry name" value="YrdC/RibB"/>
    <property type="match status" value="1"/>
</dbReference>
<gene>
    <name evidence="16" type="ORF">SAMN04488026_100873</name>
</gene>
<evidence type="ECO:0000256" key="11">
    <source>
        <dbReference type="ARBA" id="ARBA00029774"/>
    </source>
</evidence>
<dbReference type="GO" id="GO:0008033">
    <property type="term" value="P:tRNA processing"/>
    <property type="evidence" value="ECO:0007669"/>
    <property type="project" value="UniProtKB-KW"/>
</dbReference>
<keyword evidence="17" id="KW-1185">Reference proteome</keyword>
<feature type="binding site" evidence="14">
    <location>
        <position position="143"/>
    </location>
    <ligand>
        <name>ATP</name>
        <dbReference type="ChEBI" id="CHEBI:30616"/>
    </ligand>
</feature>
<feature type="binding site" evidence="14">
    <location>
        <position position="57"/>
    </location>
    <ligand>
        <name>ATP</name>
        <dbReference type="ChEBI" id="CHEBI:30616"/>
    </ligand>
</feature>
<dbReference type="GO" id="GO:0005737">
    <property type="term" value="C:cytoplasm"/>
    <property type="evidence" value="ECO:0007669"/>
    <property type="project" value="UniProtKB-SubCell"/>
</dbReference>
<evidence type="ECO:0000313" key="17">
    <source>
        <dbReference type="Proteomes" id="UP000199382"/>
    </source>
</evidence>
<reference evidence="16 17" key="1">
    <citation type="submission" date="2016-10" db="EMBL/GenBank/DDBJ databases">
        <authorList>
            <person name="de Groot N.N."/>
        </authorList>
    </citation>
    <scope>NUCLEOTIDE SEQUENCE [LARGE SCALE GENOMIC DNA]</scope>
    <source>
        <strain evidence="16 17">DSM 25294</strain>
    </source>
</reference>
<dbReference type="PANTHER" id="PTHR17490">
    <property type="entry name" value="SUA5"/>
    <property type="match status" value="1"/>
</dbReference>
<feature type="binding site" evidence="14">
    <location>
        <position position="34"/>
    </location>
    <ligand>
        <name>L-threonine</name>
        <dbReference type="ChEBI" id="CHEBI:57926"/>
    </ligand>
</feature>
<accession>A0A1G8P5H5</accession>
<evidence type="ECO:0000256" key="10">
    <source>
        <dbReference type="ARBA" id="ARBA00022840"/>
    </source>
</evidence>
<dbReference type="InterPro" id="IPR050156">
    <property type="entry name" value="TC-AMP_synthase_SUA5"/>
</dbReference>
<dbReference type="InterPro" id="IPR005145">
    <property type="entry name" value="Sua5_C"/>
</dbReference>
<dbReference type="Proteomes" id="UP000199382">
    <property type="component" value="Unassembled WGS sequence"/>
</dbReference>
<dbReference type="Gene3D" id="3.90.870.10">
    <property type="entry name" value="DHBP synthase"/>
    <property type="match status" value="1"/>
</dbReference>
<dbReference type="Pfam" id="PF03481">
    <property type="entry name" value="Sua5_C"/>
    <property type="match status" value="1"/>
</dbReference>
<proteinExistence type="inferred from homology"/>
<name>A0A1G8P5H5_9RHOB</name>
<evidence type="ECO:0000256" key="14">
    <source>
        <dbReference type="PIRSR" id="PIRSR004930-1"/>
    </source>
</evidence>
<keyword evidence="9 13" id="KW-0547">Nucleotide-binding</keyword>
<feature type="binding site" evidence="14">
    <location>
        <position position="117"/>
    </location>
    <ligand>
        <name>ATP</name>
        <dbReference type="ChEBI" id="CHEBI:30616"/>
    </ligand>
</feature>
<sequence length="315" mass="32866">MSKETERLKPDPEGIARACTLLEAGELVAFPTETVYGLGADARQGEAVARIFDAKGRPRFNPLIVHVADLEMARRYGAFGTDALALADAFWPGPLTLVVPIRPEAGLSELVSAGLDTVGIRVPRGEVAQALLRRFDGPVAAPSANLSGKISPTRAEHVLDGLDGRIAAVLDGGPAEVGVESTIIGCFDHPRMLRPGGLPAEIAEQALGRPLAHAPVGDTPNAPGQLSSHYAPDAAVRLDARAAHPGETLIGFGPGCDGAALNLSRSADLVEAAANLFQYLREADKLGQPIAVAPIPHHGLGVAINDRLKRAAHPR</sequence>
<comment type="similarity">
    <text evidence="2 13">Belongs to the SUA5 family.</text>
</comment>
<evidence type="ECO:0000256" key="7">
    <source>
        <dbReference type="ARBA" id="ARBA00022694"/>
    </source>
</evidence>
<feature type="binding site" evidence="14">
    <location>
        <position position="66"/>
    </location>
    <ligand>
        <name>L-threonine</name>
        <dbReference type="ChEBI" id="CHEBI:57926"/>
    </ligand>
</feature>
<evidence type="ECO:0000313" key="16">
    <source>
        <dbReference type="EMBL" id="SDI87682.1"/>
    </source>
</evidence>
<dbReference type="PANTHER" id="PTHR17490:SF16">
    <property type="entry name" value="THREONYLCARBAMOYL-AMP SYNTHASE"/>
    <property type="match status" value="1"/>
</dbReference>
<feature type="binding site" evidence="14">
    <location>
        <position position="121"/>
    </location>
    <ligand>
        <name>L-threonine</name>
        <dbReference type="ChEBI" id="CHEBI:57926"/>
    </ligand>
</feature>
<evidence type="ECO:0000256" key="12">
    <source>
        <dbReference type="ARBA" id="ARBA00048366"/>
    </source>
</evidence>
<feature type="binding site" evidence="14">
    <location>
        <position position="141"/>
    </location>
    <ligand>
        <name>L-threonine</name>
        <dbReference type="ChEBI" id="CHEBI:57926"/>
    </ligand>
</feature>
<comment type="subcellular location">
    <subcellularLocation>
        <location evidence="1 13">Cytoplasm</location>
    </subcellularLocation>
</comment>
<dbReference type="NCBIfam" id="TIGR00057">
    <property type="entry name" value="L-threonylcarbamoyladenylate synthase"/>
    <property type="match status" value="1"/>
</dbReference>
<dbReference type="InterPro" id="IPR038385">
    <property type="entry name" value="Sua5/YwlC_C"/>
</dbReference>
<organism evidence="16 17">
    <name type="scientific">Aliiruegeria lutimaris</name>
    <dbReference type="NCBI Taxonomy" id="571298"/>
    <lineage>
        <taxon>Bacteria</taxon>
        <taxon>Pseudomonadati</taxon>
        <taxon>Pseudomonadota</taxon>
        <taxon>Alphaproteobacteria</taxon>
        <taxon>Rhodobacterales</taxon>
        <taxon>Roseobacteraceae</taxon>
        <taxon>Aliiruegeria</taxon>
    </lineage>
</organism>
<keyword evidence="5 13" id="KW-0963">Cytoplasm</keyword>
<evidence type="ECO:0000256" key="5">
    <source>
        <dbReference type="ARBA" id="ARBA00022490"/>
    </source>
</evidence>
<keyword evidence="6 13" id="KW-0808">Transferase</keyword>
<dbReference type="PROSITE" id="PS51163">
    <property type="entry name" value="YRDC"/>
    <property type="match status" value="1"/>
</dbReference>
<feature type="domain" description="YrdC-like" evidence="15">
    <location>
        <begin position="12"/>
        <end position="198"/>
    </location>
</feature>
<evidence type="ECO:0000256" key="6">
    <source>
        <dbReference type="ARBA" id="ARBA00022679"/>
    </source>
</evidence>
<feature type="binding site" evidence="14">
    <location>
        <position position="194"/>
    </location>
    <ligand>
        <name>ATP</name>
        <dbReference type="ChEBI" id="CHEBI:30616"/>
    </ligand>
</feature>
<dbReference type="AlphaFoldDB" id="A0A1G8P5H5"/>
<comment type="catalytic activity">
    <reaction evidence="12 13">
        <text>L-threonine + hydrogencarbonate + ATP = L-threonylcarbamoyladenylate + diphosphate + H2O</text>
        <dbReference type="Rhea" id="RHEA:36407"/>
        <dbReference type="ChEBI" id="CHEBI:15377"/>
        <dbReference type="ChEBI" id="CHEBI:17544"/>
        <dbReference type="ChEBI" id="CHEBI:30616"/>
        <dbReference type="ChEBI" id="CHEBI:33019"/>
        <dbReference type="ChEBI" id="CHEBI:57926"/>
        <dbReference type="ChEBI" id="CHEBI:73682"/>
        <dbReference type="EC" id="2.7.7.87"/>
    </reaction>
</comment>
<dbReference type="GO" id="GO:0006450">
    <property type="term" value="P:regulation of translational fidelity"/>
    <property type="evidence" value="ECO:0007669"/>
    <property type="project" value="TreeGrafter"/>
</dbReference>
<evidence type="ECO:0000259" key="15">
    <source>
        <dbReference type="PROSITE" id="PS51163"/>
    </source>
</evidence>
<dbReference type="InterPro" id="IPR006070">
    <property type="entry name" value="Sua5-like_dom"/>
</dbReference>
<dbReference type="GO" id="GO:0061710">
    <property type="term" value="F:L-threonylcarbamoyladenylate synthase"/>
    <property type="evidence" value="ECO:0007669"/>
    <property type="project" value="UniProtKB-EC"/>
</dbReference>
<feature type="binding site" evidence="14">
    <location>
        <position position="151"/>
    </location>
    <ligand>
        <name>ATP</name>
        <dbReference type="ChEBI" id="CHEBI:30616"/>
    </ligand>
</feature>
<dbReference type="GO" id="GO:0005524">
    <property type="term" value="F:ATP binding"/>
    <property type="evidence" value="ECO:0007669"/>
    <property type="project" value="UniProtKB-UniRule"/>
</dbReference>
<dbReference type="EC" id="2.7.7.87" evidence="3 13"/>
<feature type="binding site" evidence="14">
    <location>
        <position position="61"/>
    </location>
    <ligand>
        <name>ATP</name>
        <dbReference type="ChEBI" id="CHEBI:30616"/>
    </ligand>
</feature>
<protein>
    <recommendedName>
        <fullName evidence="4 13">Threonylcarbamoyl-AMP synthase</fullName>
        <shortName evidence="13">TC-AMP synthase</shortName>
        <ecNumber evidence="3 13">2.7.7.87</ecNumber>
    </recommendedName>
    <alternativeName>
        <fullName evidence="11 13">L-threonylcarbamoyladenylate synthase</fullName>
    </alternativeName>
</protein>
<dbReference type="Gene3D" id="3.40.50.11030">
    <property type="entry name" value="Threonylcarbamoyl-AMP synthase, C-terminal domain"/>
    <property type="match status" value="1"/>
</dbReference>
<evidence type="ECO:0000256" key="4">
    <source>
        <dbReference type="ARBA" id="ARBA00015492"/>
    </source>
</evidence>
<dbReference type="InterPro" id="IPR017945">
    <property type="entry name" value="DHBP_synth_RibB-like_a/b_dom"/>
</dbReference>
<dbReference type="EMBL" id="FNEK01000008">
    <property type="protein sequence ID" value="SDI87682.1"/>
    <property type="molecule type" value="Genomic_DNA"/>
</dbReference>
<evidence type="ECO:0000256" key="9">
    <source>
        <dbReference type="ARBA" id="ARBA00022741"/>
    </source>
</evidence>
<feature type="binding site" evidence="14">
    <location>
        <position position="230"/>
    </location>
    <ligand>
        <name>ATP</name>
        <dbReference type="ChEBI" id="CHEBI:30616"/>
    </ligand>
</feature>
<dbReference type="InterPro" id="IPR010923">
    <property type="entry name" value="T(6)A37_SUA5"/>
</dbReference>
<dbReference type="STRING" id="571298.SAMN04488026_100873"/>
<evidence type="ECO:0000256" key="13">
    <source>
        <dbReference type="PIRNR" id="PIRNR004930"/>
    </source>
</evidence>
<dbReference type="OrthoDB" id="9814580at2"/>
<comment type="function">
    <text evidence="13">Required for the formation of a threonylcarbamoyl group on adenosine at position 37 (t(6)A37) in tRNAs that read codons beginning with adenine.</text>
</comment>
<dbReference type="GO" id="GO:0000049">
    <property type="term" value="F:tRNA binding"/>
    <property type="evidence" value="ECO:0007669"/>
    <property type="project" value="TreeGrafter"/>
</dbReference>
<keyword evidence="7 13" id="KW-0819">tRNA processing</keyword>
<dbReference type="FunFam" id="3.90.870.10:FF:000009">
    <property type="entry name" value="Threonylcarbamoyl-AMP synthase, putative"/>
    <property type="match status" value="1"/>
</dbReference>
<dbReference type="PIRSF" id="PIRSF004930">
    <property type="entry name" value="Tln_factor_SUA5"/>
    <property type="match status" value="1"/>
</dbReference>
<feature type="binding site" evidence="14">
    <location>
        <position position="181"/>
    </location>
    <ligand>
        <name>L-threonine</name>
        <dbReference type="ChEBI" id="CHEBI:57926"/>
    </ligand>
</feature>
<dbReference type="Pfam" id="PF01300">
    <property type="entry name" value="Sua5_yciO_yrdC"/>
    <property type="match status" value="1"/>
</dbReference>
<evidence type="ECO:0000256" key="3">
    <source>
        <dbReference type="ARBA" id="ARBA00012584"/>
    </source>
</evidence>
<dbReference type="RefSeq" id="WP_093151419.1">
    <property type="nucleotide sequence ID" value="NZ_FNEK01000008.1"/>
</dbReference>
<keyword evidence="8 13" id="KW-0548">Nucleotidyltransferase</keyword>
<dbReference type="GO" id="GO:0003725">
    <property type="term" value="F:double-stranded RNA binding"/>
    <property type="evidence" value="ECO:0007669"/>
    <property type="project" value="UniProtKB-UniRule"/>
</dbReference>
<evidence type="ECO:0000256" key="1">
    <source>
        <dbReference type="ARBA" id="ARBA00004496"/>
    </source>
</evidence>
<keyword evidence="10 13" id="KW-0067">ATP-binding</keyword>